<dbReference type="InterPro" id="IPR002347">
    <property type="entry name" value="SDR_fam"/>
</dbReference>
<evidence type="ECO:0000256" key="4">
    <source>
        <dbReference type="SAM" id="MobiDB-lite"/>
    </source>
</evidence>
<dbReference type="NCBIfam" id="NF004782">
    <property type="entry name" value="PRK06128.1"/>
    <property type="match status" value="1"/>
</dbReference>
<feature type="region of interest" description="Disordered" evidence="4">
    <location>
        <begin position="1"/>
        <end position="47"/>
    </location>
</feature>
<dbReference type="PRINTS" id="PR00081">
    <property type="entry name" value="GDHRDH"/>
</dbReference>
<proteinExistence type="inferred from homology"/>
<evidence type="ECO:0000256" key="3">
    <source>
        <dbReference type="ARBA" id="ARBA00067437"/>
    </source>
</evidence>
<organism evidence="6 7">
    <name type="scientific">Agrobacterium pusense</name>
    <dbReference type="NCBI Taxonomy" id="648995"/>
    <lineage>
        <taxon>Bacteria</taxon>
        <taxon>Pseudomonadati</taxon>
        <taxon>Pseudomonadota</taxon>
        <taxon>Alphaproteobacteria</taxon>
        <taxon>Hyphomicrobiales</taxon>
        <taxon>Rhizobiaceae</taxon>
        <taxon>Rhizobium/Agrobacterium group</taxon>
        <taxon>Agrobacterium</taxon>
    </lineage>
</organism>
<protein>
    <recommendedName>
        <fullName evidence="3">Uncharacterized oxidoreductase YghA</fullName>
    </recommendedName>
</protein>
<dbReference type="InterPro" id="IPR057326">
    <property type="entry name" value="KR_dom"/>
</dbReference>
<dbReference type="PANTHER" id="PTHR48107">
    <property type="entry name" value="NADPH-DEPENDENT ALDEHYDE REDUCTASE-LIKE PROTEIN, CHLOROPLASTIC-RELATED"/>
    <property type="match status" value="1"/>
</dbReference>
<evidence type="ECO:0000313" key="7">
    <source>
        <dbReference type="Proteomes" id="UP000500870"/>
    </source>
</evidence>
<comment type="similarity">
    <text evidence="1">Belongs to the short-chain dehydrogenases/reductases (SDR) family.</text>
</comment>
<dbReference type="InterPro" id="IPR020904">
    <property type="entry name" value="Sc_DH/Rdtase_CS"/>
</dbReference>
<dbReference type="EMBL" id="CP050899">
    <property type="protein sequence ID" value="QIX24819.1"/>
    <property type="molecule type" value="Genomic_DNA"/>
</dbReference>
<name>A0A6H0ZW07_9HYPH</name>
<dbReference type="GO" id="GO:0016614">
    <property type="term" value="F:oxidoreductase activity, acting on CH-OH group of donors"/>
    <property type="evidence" value="ECO:0007669"/>
    <property type="project" value="UniProtKB-ARBA"/>
</dbReference>
<dbReference type="SMART" id="SM00822">
    <property type="entry name" value="PKS_KR"/>
    <property type="match status" value="1"/>
</dbReference>
<dbReference type="Proteomes" id="UP000500870">
    <property type="component" value="Chromosome 3"/>
</dbReference>
<sequence>MTDRLEPQDPRSQYPRPPFSTPEQEMPGLVTNMTPLPDHGEKSYRGSGKLAGRKALITGGDSGIGRAVAIAFAREGADVAISYLPKEESDAEEVVALIEAEGRLAVALPGDITDEGWCRELVEKAAGDLNGLDILVINAARQQYRENIEELSTEDFDRTMKTNLYALHWIAQAAVPHLKPGASVITTASIQAYEPSAILLDYATTKAGIVAYTKALAKQLIDKGVRANAVAPGPFWTALQPSGGQPPEKVRNFGKDSDFGRPGQPVELAPVYVLLASQDGSFINGDVYGVTGGKGIA</sequence>
<dbReference type="PROSITE" id="PS00061">
    <property type="entry name" value="ADH_SHORT"/>
    <property type="match status" value="1"/>
</dbReference>
<accession>A0A6H0ZW07</accession>
<reference evidence="6 7" key="1">
    <citation type="submission" date="2020-04" db="EMBL/GenBank/DDBJ databases">
        <title>FDA dAtabase for Regulatory Grade micrObial Sequences (FDA-ARGOS): Supporting development and validation of Infectious Disease Dx tests.</title>
        <authorList>
            <person name="Sciortino C."/>
            <person name="Tallon L."/>
            <person name="Sadzewicz L."/>
            <person name="Vavikolanu K."/>
            <person name="Mehta A."/>
            <person name="Aluvathingal J."/>
            <person name="Nadendla S."/>
            <person name="Nandy P."/>
            <person name="Geyer C."/>
            <person name="Yan Y."/>
            <person name="Sichtig H."/>
        </authorList>
    </citation>
    <scope>NUCLEOTIDE SEQUENCE [LARGE SCALE GENOMIC DNA]</scope>
    <source>
        <strain evidence="6 7">FDAARGOS_633</strain>
    </source>
</reference>
<keyword evidence="2" id="KW-0560">Oxidoreductase</keyword>
<evidence type="ECO:0000256" key="2">
    <source>
        <dbReference type="ARBA" id="ARBA00023002"/>
    </source>
</evidence>
<dbReference type="AlphaFoldDB" id="A0A6H0ZW07"/>
<dbReference type="SUPFAM" id="SSF51735">
    <property type="entry name" value="NAD(P)-binding Rossmann-fold domains"/>
    <property type="match status" value="1"/>
</dbReference>
<evidence type="ECO:0000256" key="1">
    <source>
        <dbReference type="ARBA" id="ARBA00006484"/>
    </source>
</evidence>
<dbReference type="PRINTS" id="PR00080">
    <property type="entry name" value="SDRFAMILY"/>
</dbReference>
<dbReference type="Gene3D" id="3.40.50.720">
    <property type="entry name" value="NAD(P)-binding Rossmann-like Domain"/>
    <property type="match status" value="1"/>
</dbReference>
<dbReference type="FunFam" id="3.40.50.720:FF:000097">
    <property type="entry name" value="SDR family oxidoreductase"/>
    <property type="match status" value="1"/>
</dbReference>
<dbReference type="Pfam" id="PF13561">
    <property type="entry name" value="adh_short_C2"/>
    <property type="match status" value="1"/>
</dbReference>
<feature type="domain" description="Ketoreductase" evidence="5">
    <location>
        <begin position="53"/>
        <end position="239"/>
    </location>
</feature>
<evidence type="ECO:0000259" key="5">
    <source>
        <dbReference type="SMART" id="SM00822"/>
    </source>
</evidence>
<dbReference type="InterPro" id="IPR036291">
    <property type="entry name" value="NAD(P)-bd_dom_sf"/>
</dbReference>
<dbReference type="RefSeq" id="WP_177319442.1">
    <property type="nucleotide sequence ID" value="NZ_CP050899.1"/>
</dbReference>
<gene>
    <name evidence="6" type="ORF">FOB41_27605</name>
</gene>
<evidence type="ECO:0000313" key="6">
    <source>
        <dbReference type="EMBL" id="QIX24819.1"/>
    </source>
</evidence>
<dbReference type="PANTHER" id="PTHR48107:SF16">
    <property type="entry name" value="NADPH-DEPENDENT ALDEHYDE REDUCTASE 1, CHLOROPLASTIC"/>
    <property type="match status" value="1"/>
</dbReference>